<dbReference type="OrthoDB" id="4781at2759"/>
<evidence type="ECO:0000256" key="6">
    <source>
        <dbReference type="ARBA" id="ARBA00022729"/>
    </source>
</evidence>
<protein>
    <recommendedName>
        <fullName evidence="3">chitinase</fullName>
        <ecNumber evidence="3">3.2.1.14</ecNumber>
    </recommendedName>
</protein>
<gene>
    <name evidence="19" type="ORF">LSUB1_G008531</name>
</gene>
<keyword evidence="8 16" id="KW-0472">Membrane</keyword>
<evidence type="ECO:0000256" key="16">
    <source>
        <dbReference type="SAM" id="Phobius"/>
    </source>
</evidence>
<evidence type="ECO:0000313" key="20">
    <source>
        <dbReference type="Proteomes" id="UP000462212"/>
    </source>
</evidence>
<keyword evidence="20" id="KW-1185">Reference proteome</keyword>
<dbReference type="PANTHER" id="PTHR10963:SF27">
    <property type="entry name" value="GLYCOSIDASE-RELATED"/>
    <property type="match status" value="1"/>
</dbReference>
<evidence type="ECO:0000256" key="2">
    <source>
        <dbReference type="ARBA" id="ARBA00004370"/>
    </source>
</evidence>
<sequence length="394" mass="43185">MRFITFLLGAAALLTSVAGQTSTLCNPLNATCTLNYTPDGAEFTVAKRLDSPTIQSKFNIMFGSVSVVMKAATGTGIVSSIVLESDDLDEIDWEFMGGNSTHAETNYFGKGNTTAYDRAIYYPVSSDVRANFHNYTVDWTADKLDWLIDSTVVRTLHYADANQGRTYPQTPMTVRLGIWAGGDSSLNKYTIEWAGGETDYSKGPYNMYVQSAEIKDYSSGSAYEWTDNTGSWQSIKSLPPPPFRPPKKFQALPQATKLAIYGGSGAAGAILLAALLFYYIRQRRAGALERETYNAKIEKEREEAYMDQMELKEKGYGGWNNAEVAHQGEDALGGWGTTHGNNPPTIPSTPKFPNVSSNEINPASRNYGDSQNVPQSPGFHLPSAYNSGGYQRFG</sequence>
<evidence type="ECO:0000256" key="9">
    <source>
        <dbReference type="ARBA" id="ARBA00023157"/>
    </source>
</evidence>
<comment type="catalytic activity">
    <reaction evidence="1">
        <text>Random endo-hydrolysis of N-acetyl-beta-D-glucosaminide (1-&gt;4)-beta-linkages in chitin and chitodextrins.</text>
        <dbReference type="EC" id="3.2.1.14"/>
    </reaction>
</comment>
<dbReference type="GO" id="GO:0009277">
    <property type="term" value="C:fungal-type cell wall"/>
    <property type="evidence" value="ECO:0007669"/>
    <property type="project" value="TreeGrafter"/>
</dbReference>
<dbReference type="Pfam" id="PF00722">
    <property type="entry name" value="Glyco_hydro_16"/>
    <property type="match status" value="1"/>
</dbReference>
<evidence type="ECO:0000256" key="17">
    <source>
        <dbReference type="SAM" id="SignalP"/>
    </source>
</evidence>
<evidence type="ECO:0000256" key="14">
    <source>
        <dbReference type="ARBA" id="ARBA00093308"/>
    </source>
</evidence>
<evidence type="ECO:0000256" key="7">
    <source>
        <dbReference type="ARBA" id="ARBA00022801"/>
    </source>
</evidence>
<dbReference type="GO" id="GO:0016020">
    <property type="term" value="C:membrane"/>
    <property type="evidence" value="ECO:0007669"/>
    <property type="project" value="UniProtKB-SubCell"/>
</dbReference>
<dbReference type="GO" id="GO:0016757">
    <property type="term" value="F:glycosyltransferase activity"/>
    <property type="evidence" value="ECO:0007669"/>
    <property type="project" value="UniProtKB-KW"/>
</dbReference>
<keyword evidence="6 17" id="KW-0732">Signal</keyword>
<evidence type="ECO:0000256" key="3">
    <source>
        <dbReference type="ARBA" id="ARBA00012729"/>
    </source>
</evidence>
<keyword evidence="7" id="KW-0378">Hydrolase</keyword>
<dbReference type="CDD" id="cd02183">
    <property type="entry name" value="GH16_fungal_CRH1_transglycosylase"/>
    <property type="match status" value="1"/>
</dbReference>
<comment type="function">
    <text evidence="14">Dual chitinase/transglycosylase that plays a role in cell wall architecture. Chitinase and transglycosylase activities are coupled. Required for the polysaccharide cross-linking at the septa and the cell wall. More specifically, transfers chitin to 1,6-beta-glucan in the cell wall.</text>
</comment>
<dbReference type="GO" id="GO:0031505">
    <property type="term" value="P:fungal-type cell wall organization"/>
    <property type="evidence" value="ECO:0007669"/>
    <property type="project" value="TreeGrafter"/>
</dbReference>
<dbReference type="GO" id="GO:0008843">
    <property type="term" value="F:endochitinase activity"/>
    <property type="evidence" value="ECO:0007669"/>
    <property type="project" value="UniProtKB-EC"/>
</dbReference>
<proteinExistence type="inferred from homology"/>
<dbReference type="EMBL" id="QGMJ01001151">
    <property type="protein sequence ID" value="TVY32096.1"/>
    <property type="molecule type" value="Genomic_DNA"/>
</dbReference>
<feature type="chain" id="PRO_5034047901" description="chitinase" evidence="17">
    <location>
        <begin position="20"/>
        <end position="394"/>
    </location>
</feature>
<feature type="transmembrane region" description="Helical" evidence="16">
    <location>
        <begin position="258"/>
        <end position="280"/>
    </location>
</feature>
<dbReference type="EC" id="3.2.1.14" evidence="3"/>
<dbReference type="InterPro" id="IPR000757">
    <property type="entry name" value="Beta-glucanase-like"/>
</dbReference>
<dbReference type="PROSITE" id="PS51762">
    <property type="entry name" value="GH16_2"/>
    <property type="match status" value="1"/>
</dbReference>
<evidence type="ECO:0000313" key="19">
    <source>
        <dbReference type="EMBL" id="TVY32096.1"/>
    </source>
</evidence>
<keyword evidence="16" id="KW-1133">Transmembrane helix</keyword>
<accession>A0A8H8RCM4</accession>
<feature type="region of interest" description="Disordered" evidence="15">
    <location>
        <begin position="367"/>
        <end position="394"/>
    </location>
</feature>
<evidence type="ECO:0000256" key="11">
    <source>
        <dbReference type="ARBA" id="ARBA00023295"/>
    </source>
</evidence>
<evidence type="ECO:0000256" key="13">
    <source>
        <dbReference type="ARBA" id="ARBA00038074"/>
    </source>
</evidence>
<dbReference type="InterPro" id="IPR050546">
    <property type="entry name" value="Glycosyl_Hydrlase_16"/>
</dbReference>
<evidence type="ECO:0000259" key="18">
    <source>
        <dbReference type="PROSITE" id="PS51762"/>
    </source>
</evidence>
<evidence type="ECO:0000256" key="1">
    <source>
        <dbReference type="ARBA" id="ARBA00000822"/>
    </source>
</evidence>
<comment type="subcellular location">
    <subcellularLocation>
        <location evidence="2">Membrane</location>
    </subcellularLocation>
</comment>
<keyword evidence="11 19" id="KW-0326">Glycosidase</keyword>
<keyword evidence="12" id="KW-0961">Cell wall biogenesis/degradation</keyword>
<dbReference type="InterPro" id="IPR013320">
    <property type="entry name" value="ConA-like_dom_sf"/>
</dbReference>
<dbReference type="Proteomes" id="UP000462212">
    <property type="component" value="Unassembled WGS sequence"/>
</dbReference>
<feature type="compositionally biased region" description="Polar residues" evidence="15">
    <location>
        <begin position="384"/>
        <end position="394"/>
    </location>
</feature>
<evidence type="ECO:0000256" key="5">
    <source>
        <dbReference type="ARBA" id="ARBA00022679"/>
    </source>
</evidence>
<comment type="caution">
    <text evidence="19">The sequence shown here is derived from an EMBL/GenBank/DDBJ whole genome shotgun (WGS) entry which is preliminary data.</text>
</comment>
<keyword evidence="9" id="KW-1015">Disulfide bond</keyword>
<evidence type="ECO:0000256" key="8">
    <source>
        <dbReference type="ARBA" id="ARBA00023136"/>
    </source>
</evidence>
<comment type="similarity">
    <text evidence="13">Belongs to the glycosyl hydrolase 16 family. CRH1 subfamily.</text>
</comment>
<evidence type="ECO:0000256" key="15">
    <source>
        <dbReference type="SAM" id="MobiDB-lite"/>
    </source>
</evidence>
<keyword evidence="4" id="KW-0328">Glycosyltransferase</keyword>
<dbReference type="AlphaFoldDB" id="A0A8H8RCM4"/>
<dbReference type="FunFam" id="2.60.120.200:FF:000152">
    <property type="entry name" value="Cell wall glucanase"/>
    <property type="match status" value="1"/>
</dbReference>
<dbReference type="PANTHER" id="PTHR10963">
    <property type="entry name" value="GLYCOSYL HYDROLASE-RELATED"/>
    <property type="match status" value="1"/>
</dbReference>
<evidence type="ECO:0000256" key="10">
    <source>
        <dbReference type="ARBA" id="ARBA00023180"/>
    </source>
</evidence>
<keyword evidence="5" id="KW-0808">Transferase</keyword>
<organism evidence="19 20">
    <name type="scientific">Lachnellula subtilissima</name>
    <dbReference type="NCBI Taxonomy" id="602034"/>
    <lineage>
        <taxon>Eukaryota</taxon>
        <taxon>Fungi</taxon>
        <taxon>Dikarya</taxon>
        <taxon>Ascomycota</taxon>
        <taxon>Pezizomycotina</taxon>
        <taxon>Leotiomycetes</taxon>
        <taxon>Helotiales</taxon>
        <taxon>Lachnaceae</taxon>
        <taxon>Lachnellula</taxon>
    </lineage>
</organism>
<dbReference type="GO" id="GO:0005975">
    <property type="term" value="P:carbohydrate metabolic process"/>
    <property type="evidence" value="ECO:0007669"/>
    <property type="project" value="InterPro"/>
</dbReference>
<evidence type="ECO:0000256" key="12">
    <source>
        <dbReference type="ARBA" id="ARBA00023316"/>
    </source>
</evidence>
<feature type="domain" description="GH16" evidence="18">
    <location>
        <begin position="15"/>
        <end position="202"/>
    </location>
</feature>
<evidence type="ECO:0000256" key="4">
    <source>
        <dbReference type="ARBA" id="ARBA00022676"/>
    </source>
</evidence>
<dbReference type="SUPFAM" id="SSF49899">
    <property type="entry name" value="Concanavalin A-like lectins/glucanases"/>
    <property type="match status" value="1"/>
</dbReference>
<reference evidence="19 20" key="1">
    <citation type="submission" date="2018-05" db="EMBL/GenBank/DDBJ databases">
        <title>Genome sequencing and assembly of the regulated plant pathogen Lachnellula willkommii and related sister species for the development of diagnostic species identification markers.</title>
        <authorList>
            <person name="Giroux E."/>
            <person name="Bilodeau G."/>
        </authorList>
    </citation>
    <scope>NUCLEOTIDE SEQUENCE [LARGE SCALE GENOMIC DNA]</scope>
    <source>
        <strain evidence="19 20">CBS 197.66</strain>
    </source>
</reference>
<keyword evidence="10" id="KW-0325">Glycoprotein</keyword>
<keyword evidence="16" id="KW-0812">Transmembrane</keyword>
<feature type="signal peptide" evidence="17">
    <location>
        <begin position="1"/>
        <end position="19"/>
    </location>
</feature>
<name>A0A8H8RCM4_9HELO</name>
<dbReference type="Gene3D" id="2.60.120.200">
    <property type="match status" value="1"/>
</dbReference>